<dbReference type="InterPro" id="IPR036291">
    <property type="entry name" value="NAD(P)-bd_dom_sf"/>
</dbReference>
<dbReference type="Gene3D" id="3.40.50.720">
    <property type="entry name" value="NAD(P)-binding Rossmann-like Domain"/>
    <property type="match status" value="1"/>
</dbReference>
<dbReference type="PANTHER" id="PTHR43000">
    <property type="entry name" value="DTDP-D-GLUCOSE 4,6-DEHYDRATASE-RELATED"/>
    <property type="match status" value="1"/>
</dbReference>
<organism evidence="9">
    <name type="scientific">candidate division WOR-3 bacterium</name>
    <dbReference type="NCBI Taxonomy" id="2052148"/>
    <lineage>
        <taxon>Bacteria</taxon>
        <taxon>Bacteria division WOR-3</taxon>
    </lineage>
</organism>
<dbReference type="EC" id="4.2.1.46" evidence="4 7"/>
<dbReference type="Gene3D" id="3.90.25.10">
    <property type="entry name" value="UDP-galactose 4-epimerase, domain 1"/>
    <property type="match status" value="1"/>
</dbReference>
<dbReference type="GO" id="GO:0009225">
    <property type="term" value="P:nucleotide-sugar metabolic process"/>
    <property type="evidence" value="ECO:0007669"/>
    <property type="project" value="InterPro"/>
</dbReference>
<dbReference type="AlphaFoldDB" id="A0A7C3UYX7"/>
<evidence type="ECO:0000256" key="4">
    <source>
        <dbReference type="ARBA" id="ARBA00011990"/>
    </source>
</evidence>
<keyword evidence="5" id="KW-0520">NAD</keyword>
<protein>
    <recommendedName>
        <fullName evidence="4 7">dTDP-glucose 4,6-dehydratase</fullName>
        <ecNumber evidence="4 7">4.2.1.46</ecNumber>
    </recommendedName>
</protein>
<reference evidence="9" key="1">
    <citation type="journal article" date="2020" name="mSystems">
        <title>Genome- and Community-Level Interaction Insights into Carbon Utilization and Element Cycling Functions of Hydrothermarchaeota in Hydrothermal Sediment.</title>
        <authorList>
            <person name="Zhou Z."/>
            <person name="Liu Y."/>
            <person name="Xu W."/>
            <person name="Pan J."/>
            <person name="Luo Z.H."/>
            <person name="Li M."/>
        </authorList>
    </citation>
    <scope>NUCLEOTIDE SEQUENCE [LARGE SCALE GENOMIC DNA]</scope>
    <source>
        <strain evidence="9">SpSt-906</strain>
    </source>
</reference>
<dbReference type="InterPro" id="IPR016040">
    <property type="entry name" value="NAD(P)-bd_dom"/>
</dbReference>
<evidence type="ECO:0000256" key="5">
    <source>
        <dbReference type="ARBA" id="ARBA00023027"/>
    </source>
</evidence>
<comment type="catalytic activity">
    <reaction evidence="1 7">
        <text>dTDP-alpha-D-glucose = dTDP-4-dehydro-6-deoxy-alpha-D-glucose + H2O</text>
        <dbReference type="Rhea" id="RHEA:17221"/>
        <dbReference type="ChEBI" id="CHEBI:15377"/>
        <dbReference type="ChEBI" id="CHEBI:57477"/>
        <dbReference type="ChEBI" id="CHEBI:57649"/>
        <dbReference type="EC" id="4.2.1.46"/>
    </reaction>
</comment>
<dbReference type="InterPro" id="IPR005888">
    <property type="entry name" value="dTDP_Gluc_deHydtase"/>
</dbReference>
<evidence type="ECO:0000256" key="7">
    <source>
        <dbReference type="RuleBase" id="RU004473"/>
    </source>
</evidence>
<comment type="caution">
    <text evidence="9">The sequence shown here is derived from an EMBL/GenBank/DDBJ whole genome shotgun (WGS) entry which is preliminary data.</text>
</comment>
<evidence type="ECO:0000256" key="1">
    <source>
        <dbReference type="ARBA" id="ARBA00001539"/>
    </source>
</evidence>
<proteinExistence type="inferred from homology"/>
<evidence type="ECO:0000313" key="9">
    <source>
        <dbReference type="EMBL" id="HGE99406.1"/>
    </source>
</evidence>
<name>A0A7C3UYX7_UNCW3</name>
<feature type="domain" description="NAD(P)-binding" evidence="8">
    <location>
        <begin position="5"/>
        <end position="300"/>
    </location>
</feature>
<dbReference type="GO" id="GO:0008460">
    <property type="term" value="F:dTDP-glucose 4,6-dehydratase activity"/>
    <property type="evidence" value="ECO:0007669"/>
    <property type="project" value="UniProtKB-EC"/>
</dbReference>
<dbReference type="Pfam" id="PF16363">
    <property type="entry name" value="GDP_Man_Dehyd"/>
    <property type="match status" value="1"/>
</dbReference>
<evidence type="ECO:0000256" key="3">
    <source>
        <dbReference type="ARBA" id="ARBA00008178"/>
    </source>
</evidence>
<dbReference type="NCBIfam" id="TIGR01181">
    <property type="entry name" value="dTDP_gluc_dehyt"/>
    <property type="match status" value="1"/>
</dbReference>
<dbReference type="SUPFAM" id="SSF51735">
    <property type="entry name" value="NAD(P)-binding Rossmann-fold domains"/>
    <property type="match status" value="1"/>
</dbReference>
<evidence type="ECO:0000256" key="2">
    <source>
        <dbReference type="ARBA" id="ARBA00001911"/>
    </source>
</evidence>
<sequence>MKKILVTGGCGFIGSEFVRQGLKRNYEILVLDKLTYAGDLTRIPKGDVKFYRGDIADPEVVKRILKRERPDYVVNFAAETHVDRSIFNPSLFLETNVKGTNTLLAAIRTYEVERFLHISTDEVYGEIKKGRFTEESPFAPNSPYAVSKAAGDMLVKAYHRTYHLPVLIVRPSNTYGPFQYPEKLIPLTIYYALKNRRIPVYGRGENIREWFYVEDCAEGIFRVLEEGRIGEAYNITSGEEKKNIFVVKSILSLLGKPLSLIQFVRDRPGHDYRYALSTRKIRRELNWQAKTKFKDGLKRTVEWYLDNLEWMERKVRQEKEYFRFISRFYSPQGD</sequence>
<gene>
    <name evidence="9" type="primary">rfbB</name>
    <name evidence="9" type="ORF">ENX07_04975</name>
</gene>
<keyword evidence="6 7" id="KW-0456">Lyase</keyword>
<dbReference type="CDD" id="cd05246">
    <property type="entry name" value="dTDP_GD_SDR_e"/>
    <property type="match status" value="1"/>
</dbReference>
<accession>A0A7C3UYX7</accession>
<comment type="cofactor">
    <cofactor evidence="2 7">
        <name>NAD(+)</name>
        <dbReference type="ChEBI" id="CHEBI:57540"/>
    </cofactor>
</comment>
<evidence type="ECO:0000259" key="8">
    <source>
        <dbReference type="Pfam" id="PF16363"/>
    </source>
</evidence>
<comment type="similarity">
    <text evidence="3 7">Belongs to the NAD(P)-dependent epimerase/dehydratase family. dTDP-glucose dehydratase subfamily.</text>
</comment>
<dbReference type="EMBL" id="DTMQ01000035">
    <property type="protein sequence ID" value="HGE99406.1"/>
    <property type="molecule type" value="Genomic_DNA"/>
</dbReference>
<evidence type="ECO:0000256" key="6">
    <source>
        <dbReference type="ARBA" id="ARBA00023239"/>
    </source>
</evidence>